<dbReference type="Proteomes" id="UP000789706">
    <property type="component" value="Unassembled WGS sequence"/>
</dbReference>
<keyword evidence="3" id="KW-1185">Reference proteome</keyword>
<feature type="region of interest" description="Disordered" evidence="1">
    <location>
        <begin position="1"/>
        <end position="48"/>
    </location>
</feature>
<gene>
    <name evidence="2" type="ORF">DEBURN_LOCUS6197</name>
</gene>
<sequence>MKSAMELDNTNEKDSLNDQVNSMNLNNSEDNSQTLTVLIDDNPKDSSDSIYNTCEESNQENDDVEENLTDSSDKFISSSEAQLPEGPLPEVRVLVEITEAQILESRLNAKSNLNNPNESDSTINSNNSNESNCTTEFNEELIDKEERKRTSGVLNSQINFINSLSDSSKIPFPSPIIIQNEEPNINNIMNSIKGYEEDEMNELSDSITIDDTINTINTTNTINETITEFISDNSIGNYTSSHTISSVPYNPSQIAEYILNNLRQSSNKYSRSTSIHSPNVSIHSPNTPIYSPNASISGMTLSNQMLNTFNSVIVSDDDDEKSNKKQENKILNSEEGNSDDTAWLAEKEKILKLYSHKLHLLKPRMQDPNLCSHEIEFLSDFDDDSYLSD</sequence>
<feature type="region of interest" description="Disordered" evidence="1">
    <location>
        <begin position="316"/>
        <end position="338"/>
    </location>
</feature>
<name>A0A9N9FFH3_9GLOM</name>
<dbReference type="AlphaFoldDB" id="A0A9N9FFH3"/>
<evidence type="ECO:0000313" key="3">
    <source>
        <dbReference type="Proteomes" id="UP000789706"/>
    </source>
</evidence>
<reference evidence="2" key="1">
    <citation type="submission" date="2021-06" db="EMBL/GenBank/DDBJ databases">
        <authorList>
            <person name="Kallberg Y."/>
            <person name="Tangrot J."/>
            <person name="Rosling A."/>
        </authorList>
    </citation>
    <scope>NUCLEOTIDE SEQUENCE</scope>
    <source>
        <strain evidence="2">AZ414A</strain>
    </source>
</reference>
<organism evidence="2 3">
    <name type="scientific">Diversispora eburnea</name>
    <dbReference type="NCBI Taxonomy" id="1213867"/>
    <lineage>
        <taxon>Eukaryota</taxon>
        <taxon>Fungi</taxon>
        <taxon>Fungi incertae sedis</taxon>
        <taxon>Mucoromycota</taxon>
        <taxon>Glomeromycotina</taxon>
        <taxon>Glomeromycetes</taxon>
        <taxon>Diversisporales</taxon>
        <taxon>Diversisporaceae</taxon>
        <taxon>Diversispora</taxon>
    </lineage>
</organism>
<feature type="region of interest" description="Disordered" evidence="1">
    <location>
        <begin position="108"/>
        <end position="133"/>
    </location>
</feature>
<feature type="compositionally biased region" description="Low complexity" evidence="1">
    <location>
        <begin position="117"/>
        <end position="133"/>
    </location>
</feature>
<accession>A0A9N9FFH3</accession>
<comment type="caution">
    <text evidence="2">The sequence shown here is derived from an EMBL/GenBank/DDBJ whole genome shotgun (WGS) entry which is preliminary data.</text>
</comment>
<evidence type="ECO:0000313" key="2">
    <source>
        <dbReference type="EMBL" id="CAG8532217.1"/>
    </source>
</evidence>
<dbReference type="OrthoDB" id="2442494at2759"/>
<protein>
    <submittedName>
        <fullName evidence="2">3581_t:CDS:1</fullName>
    </submittedName>
</protein>
<evidence type="ECO:0000256" key="1">
    <source>
        <dbReference type="SAM" id="MobiDB-lite"/>
    </source>
</evidence>
<dbReference type="EMBL" id="CAJVPK010000615">
    <property type="protein sequence ID" value="CAG8532217.1"/>
    <property type="molecule type" value="Genomic_DNA"/>
</dbReference>
<feature type="compositionally biased region" description="Polar residues" evidence="1">
    <location>
        <begin position="17"/>
        <end position="36"/>
    </location>
</feature>
<proteinExistence type="predicted"/>